<evidence type="ECO:0000313" key="4">
    <source>
        <dbReference type="Proteomes" id="UP000219994"/>
    </source>
</evidence>
<dbReference type="InterPro" id="IPR006540">
    <property type="entry name" value="Lactococcin_972"/>
</dbReference>
<evidence type="ECO:0000256" key="2">
    <source>
        <dbReference type="SAM" id="Phobius"/>
    </source>
</evidence>
<gene>
    <name evidence="3" type="ORF">B5766_08850</name>
</gene>
<keyword evidence="2" id="KW-0812">Transmembrane</keyword>
<name>A0A2A6FQ95_9MICO</name>
<sequence>MNLSLGGARAPTSLTPTPHGDAELMSTTTLGSDATYFSRAVLVLPAFTATLCAASTCVNLFVDADITKCGSVSSEPDRSARSTKGITVRFGNRVRSKSLVVGVVAAALVLGGVSAASATTSYPEGGTWHYGTNGSFVYSNYFHARRWHSATVENCDRVRLAKSIARPGLWASARSYGGCPVKGRVDHAYYNVW</sequence>
<keyword evidence="2" id="KW-0472">Membrane</keyword>
<protein>
    <recommendedName>
        <fullName evidence="5">Lactococcin 972 family bacteriocin</fullName>
    </recommendedName>
</protein>
<organism evidence="3 4">
    <name type="scientific">Candidatus Lumbricidiphila eiseniae</name>
    <dbReference type="NCBI Taxonomy" id="1969409"/>
    <lineage>
        <taxon>Bacteria</taxon>
        <taxon>Bacillati</taxon>
        <taxon>Actinomycetota</taxon>
        <taxon>Actinomycetes</taxon>
        <taxon>Micrococcales</taxon>
        <taxon>Microbacteriaceae</taxon>
        <taxon>Candidatus Lumbricidiphila</taxon>
    </lineage>
</organism>
<evidence type="ECO:0000256" key="1">
    <source>
        <dbReference type="SAM" id="MobiDB-lite"/>
    </source>
</evidence>
<evidence type="ECO:0000313" key="3">
    <source>
        <dbReference type="EMBL" id="PDQ34860.1"/>
    </source>
</evidence>
<evidence type="ECO:0008006" key="5">
    <source>
        <dbReference type="Google" id="ProtNLM"/>
    </source>
</evidence>
<dbReference type="AlphaFoldDB" id="A0A2A6FQ95"/>
<proteinExistence type="predicted"/>
<keyword evidence="2" id="KW-1133">Transmembrane helix</keyword>
<feature type="transmembrane region" description="Helical" evidence="2">
    <location>
        <begin position="99"/>
        <end position="118"/>
    </location>
</feature>
<comment type="caution">
    <text evidence="3">The sequence shown here is derived from an EMBL/GenBank/DDBJ whole genome shotgun (WGS) entry which is preliminary data.</text>
</comment>
<dbReference type="Gene3D" id="2.60.40.2850">
    <property type="match status" value="1"/>
</dbReference>
<dbReference type="Proteomes" id="UP000219994">
    <property type="component" value="Unassembled WGS sequence"/>
</dbReference>
<accession>A0A2A6FQ95</accession>
<reference evidence="4" key="1">
    <citation type="submission" date="2017-03" db="EMBL/GenBank/DDBJ databases">
        <authorList>
            <person name="Lund M.B."/>
        </authorList>
    </citation>
    <scope>NUCLEOTIDE SEQUENCE [LARGE SCALE GENOMIC DNA]</scope>
</reference>
<dbReference type="Pfam" id="PF09683">
    <property type="entry name" value="Lactococcin_972"/>
    <property type="match status" value="1"/>
</dbReference>
<feature type="region of interest" description="Disordered" evidence="1">
    <location>
        <begin position="1"/>
        <end position="22"/>
    </location>
</feature>
<dbReference type="EMBL" id="NAEP01000044">
    <property type="protein sequence ID" value="PDQ34860.1"/>
    <property type="molecule type" value="Genomic_DNA"/>
</dbReference>
<dbReference type="NCBIfam" id="TIGR01653">
    <property type="entry name" value="lactococcin_972"/>
    <property type="match status" value="1"/>
</dbReference>